<keyword evidence="3" id="KW-1185">Reference proteome</keyword>
<gene>
    <name evidence="2" type="ORF">Sya03_40690</name>
</gene>
<feature type="signal peptide" evidence="1">
    <location>
        <begin position="1"/>
        <end position="27"/>
    </location>
</feature>
<reference evidence="2" key="1">
    <citation type="submission" date="2021-01" db="EMBL/GenBank/DDBJ databases">
        <title>Whole genome shotgun sequence of Spirilliplanes yamanashiensis NBRC 15828.</title>
        <authorList>
            <person name="Komaki H."/>
            <person name="Tamura T."/>
        </authorList>
    </citation>
    <scope>NUCLEOTIDE SEQUENCE</scope>
    <source>
        <strain evidence="2">NBRC 15828</strain>
    </source>
</reference>
<sequence length="132" mass="13160">MRIRIIAAAALAAAAAVAAVPAAPAQAAAPPAPVQTGATATCNTEAGTWDVTWTIRNNLGGPALTILLASTPEGLGTLPSLPAAGAVEVTQSVDGTSAGAHLEFIAVWYAQWPTQSWKSTGDWVAPGTCAKA</sequence>
<comment type="caution">
    <text evidence="2">The sequence shown here is derived from an EMBL/GenBank/DDBJ whole genome shotgun (WGS) entry which is preliminary data.</text>
</comment>
<keyword evidence="1" id="KW-0732">Signal</keyword>
<dbReference type="RefSeq" id="WP_203939941.1">
    <property type="nucleotide sequence ID" value="NZ_BAAAGJ010000005.1"/>
</dbReference>
<protein>
    <submittedName>
        <fullName evidence="2">Uncharacterized protein</fullName>
    </submittedName>
</protein>
<dbReference type="EMBL" id="BOOY01000029">
    <property type="protein sequence ID" value="GIJ04717.1"/>
    <property type="molecule type" value="Genomic_DNA"/>
</dbReference>
<evidence type="ECO:0000256" key="1">
    <source>
        <dbReference type="SAM" id="SignalP"/>
    </source>
</evidence>
<accession>A0A8J3YB90</accession>
<dbReference type="AlphaFoldDB" id="A0A8J3YB90"/>
<evidence type="ECO:0000313" key="3">
    <source>
        <dbReference type="Proteomes" id="UP000652013"/>
    </source>
</evidence>
<evidence type="ECO:0000313" key="2">
    <source>
        <dbReference type="EMBL" id="GIJ04717.1"/>
    </source>
</evidence>
<feature type="chain" id="PRO_5035316210" evidence="1">
    <location>
        <begin position="28"/>
        <end position="132"/>
    </location>
</feature>
<organism evidence="2 3">
    <name type="scientific">Spirilliplanes yamanashiensis</name>
    <dbReference type="NCBI Taxonomy" id="42233"/>
    <lineage>
        <taxon>Bacteria</taxon>
        <taxon>Bacillati</taxon>
        <taxon>Actinomycetota</taxon>
        <taxon>Actinomycetes</taxon>
        <taxon>Micromonosporales</taxon>
        <taxon>Micromonosporaceae</taxon>
        <taxon>Spirilliplanes</taxon>
    </lineage>
</organism>
<name>A0A8J3YB90_9ACTN</name>
<dbReference type="Proteomes" id="UP000652013">
    <property type="component" value="Unassembled WGS sequence"/>
</dbReference>
<proteinExistence type="predicted"/>